<dbReference type="Gene3D" id="3.10.590.10">
    <property type="entry name" value="ph1033 like domains"/>
    <property type="match status" value="1"/>
</dbReference>
<feature type="domain" description="YTH" evidence="2">
    <location>
        <begin position="322"/>
        <end position="469"/>
    </location>
</feature>
<dbReference type="Pfam" id="PF04146">
    <property type="entry name" value="YTH"/>
    <property type="match status" value="1"/>
</dbReference>
<sequence length="488" mass="54347">MAPLQRFLAETPQPLHHSHRQISPFSTPSLLMTLTFEPFPRIVQIQALLPQALTNVQIITPVSSPISKIEGDGCPTFHCRPLTKQPEQPLARPSSRELLLLKPVMIPDASGMVDWEEEKVDTGQVSYPHLLPIPVCRKSIFTLSKCHSSKSPPQFSSMKCGEGDSILLATTNLETPIHRTIGVCANRKSGLCIINLAIILFIHVKRALLPCWFSLSKLASGVDNVWFRYVRKDELTVVVKSSRDGWKEARALRERLEYQRGNVEGAFRRADGLVLEAIYLKTKSLQKLRRLTEAASECKSVLDAVERDGKDRIGMKWDIGQRKSKHLVLRKLHNIHLSIEEGIWATQVMNGPILEEVFDKSGRVILVFCVNMSGFFQDYAQMMSSVGCRQDNVWSQGTGGNSEFGVGLAWVMVQICDGTSALFRVSSFGLEYVTFSAALPTCSGEVAAVRRLIKHEIEALLVLAVTHLGQSPELFPSAVSISRQKSAY</sequence>
<comment type="function">
    <text evidence="1">Specifically recognizes and binds N6-methyladenosine (m6A)-containing RNAs, and regulates mRNA stability. M6A is a modification present at internal sites of mRNAs and some non-coding RNAs and plays a role in mRNA stability and processing.</text>
</comment>
<keyword evidence="4" id="KW-1185">Reference proteome</keyword>
<dbReference type="PANTHER" id="PTHR12357:SF3">
    <property type="entry name" value="YTH DOMAIN-CONTAINING PROTEIN 1"/>
    <property type="match status" value="1"/>
</dbReference>
<dbReference type="PROSITE" id="PS50882">
    <property type="entry name" value="YTH"/>
    <property type="match status" value="1"/>
</dbReference>
<dbReference type="GO" id="GO:0003729">
    <property type="term" value="F:mRNA binding"/>
    <property type="evidence" value="ECO:0007669"/>
    <property type="project" value="UniProtKB-UniRule"/>
</dbReference>
<evidence type="ECO:0000256" key="1">
    <source>
        <dbReference type="RuleBase" id="RU369095"/>
    </source>
</evidence>
<dbReference type="InterPro" id="IPR007275">
    <property type="entry name" value="YTH_domain"/>
</dbReference>
<dbReference type="InterPro" id="IPR045168">
    <property type="entry name" value="YTH_prot"/>
</dbReference>
<dbReference type="GO" id="GO:1990247">
    <property type="term" value="F:N6-methyladenosine-containing RNA reader activity"/>
    <property type="evidence" value="ECO:0007669"/>
    <property type="project" value="UniProtKB-UniRule"/>
</dbReference>
<accession>A0AAD3S506</accession>
<dbReference type="CDD" id="cd21134">
    <property type="entry name" value="YTH"/>
    <property type="match status" value="1"/>
</dbReference>
<evidence type="ECO:0000313" key="3">
    <source>
        <dbReference type="EMBL" id="GMH04548.1"/>
    </source>
</evidence>
<gene>
    <name evidence="3" type="ORF">Nepgr_006388</name>
</gene>
<dbReference type="GO" id="GO:0005654">
    <property type="term" value="C:nucleoplasm"/>
    <property type="evidence" value="ECO:0007669"/>
    <property type="project" value="TreeGrafter"/>
</dbReference>
<dbReference type="PANTHER" id="PTHR12357">
    <property type="entry name" value="YTH YT521-B HOMOLOGY DOMAIN-CONTAINING"/>
    <property type="match status" value="1"/>
</dbReference>
<comment type="similarity">
    <text evidence="1">Belongs to the YTHDF family.</text>
</comment>
<dbReference type="GO" id="GO:0048024">
    <property type="term" value="P:regulation of mRNA splicing, via spliceosome"/>
    <property type="evidence" value="ECO:0007669"/>
    <property type="project" value="TreeGrafter"/>
</dbReference>
<dbReference type="EMBL" id="BSYO01000005">
    <property type="protein sequence ID" value="GMH04548.1"/>
    <property type="molecule type" value="Genomic_DNA"/>
</dbReference>
<evidence type="ECO:0000313" key="4">
    <source>
        <dbReference type="Proteomes" id="UP001279734"/>
    </source>
</evidence>
<protein>
    <recommendedName>
        <fullName evidence="1">YTH domain-containing family protein</fullName>
    </recommendedName>
</protein>
<evidence type="ECO:0000259" key="2">
    <source>
        <dbReference type="PROSITE" id="PS50882"/>
    </source>
</evidence>
<dbReference type="Proteomes" id="UP001279734">
    <property type="component" value="Unassembled WGS sequence"/>
</dbReference>
<dbReference type="AlphaFoldDB" id="A0AAD3S506"/>
<reference evidence="3" key="1">
    <citation type="submission" date="2023-05" db="EMBL/GenBank/DDBJ databases">
        <title>Nepenthes gracilis genome sequencing.</title>
        <authorList>
            <person name="Fukushima K."/>
        </authorList>
    </citation>
    <scope>NUCLEOTIDE SEQUENCE</scope>
    <source>
        <strain evidence="3">SING2019-196</strain>
    </source>
</reference>
<comment type="caution">
    <text evidence="3">The sequence shown here is derived from an EMBL/GenBank/DDBJ whole genome shotgun (WGS) entry which is preliminary data.</text>
</comment>
<proteinExistence type="inferred from homology"/>
<dbReference type="GO" id="GO:0000398">
    <property type="term" value="P:mRNA splicing, via spliceosome"/>
    <property type="evidence" value="ECO:0007669"/>
    <property type="project" value="TreeGrafter"/>
</dbReference>
<name>A0AAD3S506_NEPGR</name>
<organism evidence="3 4">
    <name type="scientific">Nepenthes gracilis</name>
    <name type="common">Slender pitcher plant</name>
    <dbReference type="NCBI Taxonomy" id="150966"/>
    <lineage>
        <taxon>Eukaryota</taxon>
        <taxon>Viridiplantae</taxon>
        <taxon>Streptophyta</taxon>
        <taxon>Embryophyta</taxon>
        <taxon>Tracheophyta</taxon>
        <taxon>Spermatophyta</taxon>
        <taxon>Magnoliopsida</taxon>
        <taxon>eudicotyledons</taxon>
        <taxon>Gunneridae</taxon>
        <taxon>Pentapetalae</taxon>
        <taxon>Caryophyllales</taxon>
        <taxon>Nepenthaceae</taxon>
        <taxon>Nepenthes</taxon>
    </lineage>
</organism>
<keyword evidence="1" id="KW-0694">RNA-binding</keyword>